<proteinExistence type="predicted"/>
<evidence type="ECO:0000313" key="1">
    <source>
        <dbReference type="EMBL" id="CCI41782.1"/>
    </source>
</evidence>
<dbReference type="AlphaFoldDB" id="A0A024G523"/>
<gene>
    <name evidence="1" type="ORF">BN9_025660</name>
</gene>
<reference evidence="1 2" key="1">
    <citation type="submission" date="2012-05" db="EMBL/GenBank/DDBJ databases">
        <title>Recombination and specialization in a pathogen metapopulation.</title>
        <authorList>
            <person name="Gardiner A."/>
            <person name="Kemen E."/>
            <person name="Schultz-Larsen T."/>
            <person name="MacLean D."/>
            <person name="Van Oosterhout C."/>
            <person name="Jones J.D.G."/>
        </authorList>
    </citation>
    <scope>NUCLEOTIDE SEQUENCE [LARGE SCALE GENOMIC DNA]</scope>
    <source>
        <strain evidence="1 2">Ac Nc2</strain>
    </source>
</reference>
<name>A0A024G523_9STRA</name>
<keyword evidence="2" id="KW-1185">Reference proteome</keyword>
<organism evidence="1 2">
    <name type="scientific">Albugo candida</name>
    <dbReference type="NCBI Taxonomy" id="65357"/>
    <lineage>
        <taxon>Eukaryota</taxon>
        <taxon>Sar</taxon>
        <taxon>Stramenopiles</taxon>
        <taxon>Oomycota</taxon>
        <taxon>Peronosporomycetes</taxon>
        <taxon>Albuginales</taxon>
        <taxon>Albuginaceae</taxon>
        <taxon>Albugo</taxon>
    </lineage>
</organism>
<dbReference type="Proteomes" id="UP000053237">
    <property type="component" value="Unassembled WGS sequence"/>
</dbReference>
<accession>A0A024G523</accession>
<sequence length="149" mass="17519">MKLLKQLIDEFLISLCLYLYFFNCFSNTLPECHTLLLRKDAMLLILRQLRDLSGVRATKGVHENNVHGIGITMLTHIQQKKNIYSLHSITKRASCHDRMVERRNNRKLSRRHDLDPLMRPRKVVCPEEEKSTLSKHRSSFPINFLFSIS</sequence>
<comment type="caution">
    <text evidence="1">The sequence shown here is derived from an EMBL/GenBank/DDBJ whole genome shotgun (WGS) entry which is preliminary data.</text>
</comment>
<dbReference type="EMBL" id="CAIX01000024">
    <property type="protein sequence ID" value="CCI41782.1"/>
    <property type="molecule type" value="Genomic_DNA"/>
</dbReference>
<evidence type="ECO:0000313" key="2">
    <source>
        <dbReference type="Proteomes" id="UP000053237"/>
    </source>
</evidence>
<protein>
    <submittedName>
        <fullName evidence="1">Uncharacterized protein</fullName>
    </submittedName>
</protein>
<dbReference type="InParanoid" id="A0A024G523"/>